<comment type="caution">
    <text evidence="1">The sequence shown here is derived from an EMBL/GenBank/DDBJ whole genome shotgun (WGS) entry which is preliminary data.</text>
</comment>
<reference evidence="1 2" key="1">
    <citation type="submission" date="2019-07" db="EMBL/GenBank/DDBJ databases">
        <title>Genomic Encyclopedia of Type Strains, Phase III (KMG-III): the genomes of soil and plant-associated and newly described type strains.</title>
        <authorList>
            <person name="Whitman W."/>
        </authorList>
    </citation>
    <scope>NUCLEOTIDE SEQUENCE [LARGE SCALE GENOMIC DNA]</scope>
    <source>
        <strain evidence="1 2">BL24</strain>
    </source>
</reference>
<organism evidence="1 2">
    <name type="scientific">Paenibacillus methanolicus</name>
    <dbReference type="NCBI Taxonomy" id="582686"/>
    <lineage>
        <taxon>Bacteria</taxon>
        <taxon>Bacillati</taxon>
        <taxon>Bacillota</taxon>
        <taxon>Bacilli</taxon>
        <taxon>Bacillales</taxon>
        <taxon>Paenibacillaceae</taxon>
        <taxon>Paenibacillus</taxon>
    </lineage>
</organism>
<protein>
    <submittedName>
        <fullName evidence="1">Uncharacterized protein</fullName>
    </submittedName>
</protein>
<sequence length="150" mass="16988">MKLNRIETRMLASLYSDQPHPTIFIDGEPLDALLHRHYPEGLYEGLVPVIVDWLNMPNEQAFVRGKLLTRKQLDIVPLLMCPDDCDLSCTIIAAEIERSSETVTWRMGKPVGNPNEWMAGIEPTMEWLDLVPSMRFDPVAHDAAMSGLLD</sequence>
<dbReference type="RefSeq" id="WP_148932580.1">
    <property type="nucleotide sequence ID" value="NZ_VNHS01000012.1"/>
</dbReference>
<dbReference type="AlphaFoldDB" id="A0A5S5BVL8"/>
<name>A0A5S5BVL8_9BACL</name>
<dbReference type="OrthoDB" id="2087346at2"/>
<accession>A0A5S5BVL8</accession>
<evidence type="ECO:0000313" key="2">
    <source>
        <dbReference type="Proteomes" id="UP000323257"/>
    </source>
</evidence>
<gene>
    <name evidence="1" type="ORF">BCM02_112212</name>
</gene>
<proteinExistence type="predicted"/>
<dbReference type="Proteomes" id="UP000323257">
    <property type="component" value="Unassembled WGS sequence"/>
</dbReference>
<keyword evidence="2" id="KW-1185">Reference proteome</keyword>
<dbReference type="EMBL" id="VNHS01000012">
    <property type="protein sequence ID" value="TYP70232.1"/>
    <property type="molecule type" value="Genomic_DNA"/>
</dbReference>
<evidence type="ECO:0000313" key="1">
    <source>
        <dbReference type="EMBL" id="TYP70232.1"/>
    </source>
</evidence>